<dbReference type="EC" id="3.1.3.25" evidence="7"/>
<dbReference type="Proteomes" id="UP000324233">
    <property type="component" value="Chromosome"/>
</dbReference>
<proteinExistence type="inferred from homology"/>
<dbReference type="GO" id="GO:0007165">
    <property type="term" value="P:signal transduction"/>
    <property type="evidence" value="ECO:0007669"/>
    <property type="project" value="TreeGrafter"/>
</dbReference>
<evidence type="ECO:0000256" key="7">
    <source>
        <dbReference type="RuleBase" id="RU364068"/>
    </source>
</evidence>
<feature type="binding site" evidence="6">
    <location>
        <position position="95"/>
    </location>
    <ligand>
        <name>Mg(2+)</name>
        <dbReference type="ChEBI" id="CHEBI:18420"/>
        <label>1</label>
        <note>catalytic</note>
    </ligand>
</feature>
<dbReference type="EMBL" id="CP042997">
    <property type="protein sequence ID" value="QEH35907.1"/>
    <property type="molecule type" value="Genomic_DNA"/>
</dbReference>
<evidence type="ECO:0000256" key="6">
    <source>
        <dbReference type="PIRSR" id="PIRSR600760-2"/>
    </source>
</evidence>
<dbReference type="RefSeq" id="WP_246196097.1">
    <property type="nucleotide sequence ID" value="NZ_CP042997.1"/>
</dbReference>
<dbReference type="SUPFAM" id="SSF56655">
    <property type="entry name" value="Carbohydrate phosphatase"/>
    <property type="match status" value="1"/>
</dbReference>
<dbReference type="Gene3D" id="3.40.190.80">
    <property type="match status" value="1"/>
</dbReference>
<dbReference type="KEGG" id="agv:OJF2_44640"/>
<dbReference type="PROSITE" id="PS00629">
    <property type="entry name" value="IMP_1"/>
    <property type="match status" value="1"/>
</dbReference>
<evidence type="ECO:0000256" key="4">
    <source>
        <dbReference type="ARBA" id="ARBA00022801"/>
    </source>
</evidence>
<dbReference type="InterPro" id="IPR020583">
    <property type="entry name" value="Inositol_monoP_metal-BS"/>
</dbReference>
<dbReference type="PRINTS" id="PR00377">
    <property type="entry name" value="IMPHPHTASES"/>
</dbReference>
<keyword evidence="9" id="KW-1185">Reference proteome</keyword>
<sequence length="280" mass="30039">MMTRRELQVAEEAARAGGAVAMRFFRKDPAVSTKETDGKVTAYNLVSEADVAAERAIVEVIRRAFPKHAVLGEELNGGDGTSEAVLTAGDLWVVDPIDGTNNYVHGVPHFGVSVAYYQGGEAVCGVMGNPPRDEWFLASRGEGATFAGERVRVNGNPRLEDALVAYGYYYDRGAMMEATLSAVRDLLLREIHGVRRMGAATLDLAYVALGHFGAYFEYELAPWDFAAGRLFVEEAGGRVTDGRGNPLPLARTSLVASNGLIHDAVLDIVAARHPATAPDA</sequence>
<accession>A0A5B9W6F1</accession>
<name>A0A5B9W6F1_9BACT</name>
<keyword evidence="5 6" id="KW-0460">Magnesium</keyword>
<feature type="binding site" evidence="6">
    <location>
        <position position="73"/>
    </location>
    <ligand>
        <name>Mg(2+)</name>
        <dbReference type="ChEBI" id="CHEBI:18420"/>
        <label>1</label>
        <note>catalytic</note>
    </ligand>
</feature>
<evidence type="ECO:0000313" key="8">
    <source>
        <dbReference type="EMBL" id="QEH35907.1"/>
    </source>
</evidence>
<evidence type="ECO:0000256" key="5">
    <source>
        <dbReference type="ARBA" id="ARBA00022842"/>
    </source>
</evidence>
<dbReference type="GO" id="GO:0006020">
    <property type="term" value="P:inositol metabolic process"/>
    <property type="evidence" value="ECO:0007669"/>
    <property type="project" value="TreeGrafter"/>
</dbReference>
<dbReference type="CDD" id="cd01639">
    <property type="entry name" value="IMPase"/>
    <property type="match status" value="1"/>
</dbReference>
<keyword evidence="3 6" id="KW-0479">Metal-binding</keyword>
<dbReference type="InterPro" id="IPR033942">
    <property type="entry name" value="IMPase"/>
</dbReference>
<organism evidence="8 9">
    <name type="scientific">Aquisphaera giovannonii</name>
    <dbReference type="NCBI Taxonomy" id="406548"/>
    <lineage>
        <taxon>Bacteria</taxon>
        <taxon>Pseudomonadati</taxon>
        <taxon>Planctomycetota</taxon>
        <taxon>Planctomycetia</taxon>
        <taxon>Isosphaerales</taxon>
        <taxon>Isosphaeraceae</taxon>
        <taxon>Aquisphaera</taxon>
    </lineage>
</organism>
<evidence type="ECO:0000256" key="3">
    <source>
        <dbReference type="ARBA" id="ARBA00022723"/>
    </source>
</evidence>
<dbReference type="InterPro" id="IPR000760">
    <property type="entry name" value="Inositol_monophosphatase-like"/>
</dbReference>
<reference evidence="8 9" key="1">
    <citation type="submission" date="2019-08" db="EMBL/GenBank/DDBJ databases">
        <title>Deep-cultivation of Planctomycetes and their phenomic and genomic characterization uncovers novel biology.</title>
        <authorList>
            <person name="Wiegand S."/>
            <person name="Jogler M."/>
            <person name="Boedeker C."/>
            <person name="Pinto D."/>
            <person name="Vollmers J."/>
            <person name="Rivas-Marin E."/>
            <person name="Kohn T."/>
            <person name="Peeters S.H."/>
            <person name="Heuer A."/>
            <person name="Rast P."/>
            <person name="Oberbeckmann S."/>
            <person name="Bunk B."/>
            <person name="Jeske O."/>
            <person name="Meyerdierks A."/>
            <person name="Storesund J.E."/>
            <person name="Kallscheuer N."/>
            <person name="Luecker S."/>
            <person name="Lage O.M."/>
            <person name="Pohl T."/>
            <person name="Merkel B.J."/>
            <person name="Hornburger P."/>
            <person name="Mueller R.-W."/>
            <person name="Bruemmer F."/>
            <person name="Labrenz M."/>
            <person name="Spormann A.M."/>
            <person name="Op den Camp H."/>
            <person name="Overmann J."/>
            <person name="Amann R."/>
            <person name="Jetten M.S.M."/>
            <person name="Mascher T."/>
            <person name="Medema M.H."/>
            <person name="Devos D.P."/>
            <person name="Kaster A.-K."/>
            <person name="Ovreas L."/>
            <person name="Rohde M."/>
            <person name="Galperin M.Y."/>
            <person name="Jogler C."/>
        </authorList>
    </citation>
    <scope>NUCLEOTIDE SEQUENCE [LARGE SCALE GENOMIC DNA]</scope>
    <source>
        <strain evidence="8 9">OJF2</strain>
    </source>
</reference>
<protein>
    <recommendedName>
        <fullName evidence="7">Inositol-1-monophosphatase</fullName>
        <ecNumber evidence="7">3.1.3.25</ecNumber>
    </recommendedName>
</protein>
<dbReference type="AlphaFoldDB" id="A0A5B9W6F1"/>
<dbReference type="Pfam" id="PF00459">
    <property type="entry name" value="Inositol_P"/>
    <property type="match status" value="1"/>
</dbReference>
<dbReference type="FunFam" id="3.30.540.10:FF:000003">
    <property type="entry name" value="Inositol-1-monophosphatase"/>
    <property type="match status" value="1"/>
</dbReference>
<keyword evidence="4 7" id="KW-0378">Hydrolase</keyword>
<comment type="similarity">
    <text evidence="7">Belongs to the inositol monophosphatase superfamily.</text>
</comment>
<comment type="catalytic activity">
    <reaction evidence="1 7">
        <text>a myo-inositol phosphate + H2O = myo-inositol + phosphate</text>
        <dbReference type="Rhea" id="RHEA:24056"/>
        <dbReference type="ChEBI" id="CHEBI:15377"/>
        <dbReference type="ChEBI" id="CHEBI:17268"/>
        <dbReference type="ChEBI" id="CHEBI:43474"/>
        <dbReference type="ChEBI" id="CHEBI:84139"/>
        <dbReference type="EC" id="3.1.3.25"/>
    </reaction>
</comment>
<comment type="cofactor">
    <cofactor evidence="2 6 7">
        <name>Mg(2+)</name>
        <dbReference type="ChEBI" id="CHEBI:18420"/>
    </cofactor>
</comment>
<dbReference type="PANTHER" id="PTHR20854:SF4">
    <property type="entry name" value="INOSITOL-1-MONOPHOSPHATASE-RELATED"/>
    <property type="match status" value="1"/>
</dbReference>
<evidence type="ECO:0000256" key="2">
    <source>
        <dbReference type="ARBA" id="ARBA00001946"/>
    </source>
</evidence>
<evidence type="ECO:0000313" key="9">
    <source>
        <dbReference type="Proteomes" id="UP000324233"/>
    </source>
</evidence>
<dbReference type="GO" id="GO:0008934">
    <property type="term" value="F:inositol monophosphate 1-phosphatase activity"/>
    <property type="evidence" value="ECO:0007669"/>
    <property type="project" value="InterPro"/>
</dbReference>
<evidence type="ECO:0000256" key="1">
    <source>
        <dbReference type="ARBA" id="ARBA00001033"/>
    </source>
</evidence>
<feature type="binding site" evidence="6">
    <location>
        <position position="98"/>
    </location>
    <ligand>
        <name>Mg(2+)</name>
        <dbReference type="ChEBI" id="CHEBI:18420"/>
        <label>1</label>
        <note>catalytic</note>
    </ligand>
</feature>
<feature type="binding site" evidence="6">
    <location>
        <position position="97"/>
    </location>
    <ligand>
        <name>Mg(2+)</name>
        <dbReference type="ChEBI" id="CHEBI:18420"/>
        <label>1</label>
        <note>catalytic</note>
    </ligand>
</feature>
<dbReference type="PANTHER" id="PTHR20854">
    <property type="entry name" value="INOSITOL MONOPHOSPHATASE"/>
    <property type="match status" value="1"/>
</dbReference>
<feature type="binding site" evidence="6">
    <location>
        <position position="224"/>
    </location>
    <ligand>
        <name>Mg(2+)</name>
        <dbReference type="ChEBI" id="CHEBI:18420"/>
        <label>1</label>
        <note>catalytic</note>
    </ligand>
</feature>
<gene>
    <name evidence="8" type="primary">suhB_2</name>
    <name evidence="8" type="ORF">OJF2_44640</name>
</gene>
<dbReference type="GO" id="GO:0046872">
    <property type="term" value="F:metal ion binding"/>
    <property type="evidence" value="ECO:0007669"/>
    <property type="project" value="UniProtKB-KW"/>
</dbReference>
<dbReference type="Gene3D" id="3.30.540.10">
    <property type="entry name" value="Fructose-1,6-Bisphosphatase, subunit A, domain 1"/>
    <property type="match status" value="1"/>
</dbReference>